<reference evidence="3 4" key="1">
    <citation type="journal article" date="2015" name="Nature">
        <title>rRNA introns, odd ribosomes, and small enigmatic genomes across a large radiation of phyla.</title>
        <authorList>
            <person name="Brown C.T."/>
            <person name="Hug L.A."/>
            <person name="Thomas B.C."/>
            <person name="Sharon I."/>
            <person name="Castelle C.J."/>
            <person name="Singh A."/>
            <person name="Wilkins M.J."/>
            <person name="Williams K.H."/>
            <person name="Banfield J.F."/>
        </authorList>
    </citation>
    <scope>NUCLEOTIDE SEQUENCE [LARGE SCALE GENOMIC DNA]</scope>
</reference>
<keyword evidence="2" id="KW-1133">Transmembrane helix</keyword>
<dbReference type="Proteomes" id="UP000034081">
    <property type="component" value="Unassembled WGS sequence"/>
</dbReference>
<keyword evidence="2" id="KW-0812">Transmembrane</keyword>
<evidence type="ECO:0000313" key="3">
    <source>
        <dbReference type="EMBL" id="KKQ85274.1"/>
    </source>
</evidence>
<feature type="transmembrane region" description="Helical" evidence="2">
    <location>
        <begin position="46"/>
        <end position="72"/>
    </location>
</feature>
<evidence type="ECO:0000313" key="4">
    <source>
        <dbReference type="Proteomes" id="UP000034081"/>
    </source>
</evidence>
<evidence type="ECO:0000256" key="1">
    <source>
        <dbReference type="SAM" id="MobiDB-lite"/>
    </source>
</evidence>
<accession>A0A0G0NHB0</accession>
<name>A0A0G0NHB0_9BACT</name>
<dbReference type="PANTHER" id="PTHR47245">
    <property type="entry name" value="PEPTIDYLPROLYL ISOMERASE"/>
    <property type="match status" value="1"/>
</dbReference>
<dbReference type="EMBL" id="LBVL01000008">
    <property type="protein sequence ID" value="KKQ85274.1"/>
    <property type="molecule type" value="Genomic_DNA"/>
</dbReference>
<dbReference type="PANTHER" id="PTHR47245:SF2">
    <property type="entry name" value="PEPTIDYL-PROLYL CIS-TRANS ISOMERASE HP_0175-RELATED"/>
    <property type="match status" value="1"/>
</dbReference>
<comment type="caution">
    <text evidence="3">The sequence shown here is derived from an EMBL/GenBank/DDBJ whole genome shotgun (WGS) entry which is preliminary data.</text>
</comment>
<dbReference type="AlphaFoldDB" id="A0A0G0NHB0"/>
<keyword evidence="2" id="KW-0472">Membrane</keyword>
<feature type="compositionally biased region" description="Basic residues" evidence="1">
    <location>
        <begin position="1"/>
        <end position="15"/>
    </location>
</feature>
<dbReference type="InterPro" id="IPR027304">
    <property type="entry name" value="Trigger_fact/SurA_dom_sf"/>
</dbReference>
<feature type="region of interest" description="Disordered" evidence="1">
    <location>
        <begin position="1"/>
        <end position="23"/>
    </location>
</feature>
<evidence type="ECO:0000256" key="2">
    <source>
        <dbReference type="SAM" id="Phobius"/>
    </source>
</evidence>
<gene>
    <name evidence="3" type="ORF">UT08_C0008G0030</name>
</gene>
<dbReference type="InterPro" id="IPR050245">
    <property type="entry name" value="PrsA_foldase"/>
</dbReference>
<dbReference type="STRING" id="1618570.UT08_C0008G0030"/>
<dbReference type="SUPFAM" id="SSF109998">
    <property type="entry name" value="Triger factor/SurA peptide-binding domain-like"/>
    <property type="match status" value="1"/>
</dbReference>
<dbReference type="GO" id="GO:0016853">
    <property type="term" value="F:isomerase activity"/>
    <property type="evidence" value="ECO:0007669"/>
    <property type="project" value="UniProtKB-KW"/>
</dbReference>
<dbReference type="Pfam" id="PF13624">
    <property type="entry name" value="SurA_N_3"/>
    <property type="match status" value="1"/>
</dbReference>
<organism evidence="3 4">
    <name type="scientific">Candidatus Woesebacteria bacterium GW2011_GWB1_38_8</name>
    <dbReference type="NCBI Taxonomy" id="1618570"/>
    <lineage>
        <taxon>Bacteria</taxon>
        <taxon>Candidatus Woeseibacteriota</taxon>
    </lineage>
</organism>
<keyword evidence="3" id="KW-0413">Isomerase</keyword>
<dbReference type="Gene3D" id="1.10.4030.10">
    <property type="entry name" value="Porin chaperone SurA, peptide-binding domain"/>
    <property type="match status" value="1"/>
</dbReference>
<proteinExistence type="predicted"/>
<sequence length="233" mass="26874">MAARQTKSKSKRKTAIKSVTKKETPVESMKSGVEKKRYLKKVNRKYFYLLIVLIILGVLVYLGRSLFVVAMVGGRPISRIEVIKELEKQGGQQALDGLVTKALIDQEAQKQNVTISSDVVNKEVERISVLIEAQGQTLDAYLTMQGQTKENFEQNIKIQKTVEQIIKDKIQVTEEEMKKYFDDNPNLFAAGSKYENVKEDVEQQLKQQKLSEEFQKWLEEVRKNTSVRYFVNY</sequence>
<protein>
    <submittedName>
        <fullName evidence="3">Parvulin-like protein peptidyl-prolyl isomerase</fullName>
    </submittedName>
</protein>